<dbReference type="RefSeq" id="WP_165600112.1">
    <property type="nucleotide sequence ID" value="NZ_SORZ01000001.1"/>
</dbReference>
<dbReference type="Pfam" id="PF04002">
    <property type="entry name" value="RadC"/>
    <property type="match status" value="1"/>
</dbReference>
<evidence type="ECO:0000256" key="6">
    <source>
        <dbReference type="RuleBase" id="RU003797"/>
    </source>
</evidence>
<evidence type="ECO:0000256" key="3">
    <source>
        <dbReference type="ARBA" id="ARBA00022801"/>
    </source>
</evidence>
<evidence type="ECO:0000259" key="7">
    <source>
        <dbReference type="PROSITE" id="PS50249"/>
    </source>
</evidence>
<dbReference type="GO" id="GO:0006508">
    <property type="term" value="P:proteolysis"/>
    <property type="evidence" value="ECO:0007669"/>
    <property type="project" value="UniProtKB-KW"/>
</dbReference>
<keyword evidence="4" id="KW-0862">Zinc</keyword>
<accession>A0A506UQM7</accession>
<dbReference type="PANTHER" id="PTHR30471">
    <property type="entry name" value="DNA REPAIR PROTEIN RADC"/>
    <property type="match status" value="1"/>
</dbReference>
<dbReference type="NCBIfam" id="TIGR00608">
    <property type="entry name" value="radc"/>
    <property type="match status" value="1"/>
</dbReference>
<dbReference type="InterPro" id="IPR020891">
    <property type="entry name" value="UPF0758_CS"/>
</dbReference>
<sequence>MTDMPQSLPLPDPPETSLLFRRLAELLKGGSDAAKLTQYLTETFPDLGSLLSASPESWAQMPLAGNQFPVMLQVIRECALRYNRACLAAGNLLADESGLLDYLTARLGWEQIENFHLLFLDRKNRLIADEIQGSGTVNHAPVYPREVARKCLLLNANGLIMAHNHPSGDATPSPQDVVMTQQVEAALKVIGVRLINHYIIGRGSRSSFRNLGLLESAD</sequence>
<keyword evidence="3" id="KW-0378">Hydrolase</keyword>
<comment type="similarity">
    <text evidence="6">Belongs to the UPF0758 family.</text>
</comment>
<dbReference type="Gene3D" id="3.40.140.10">
    <property type="entry name" value="Cytidine Deaminase, domain 2"/>
    <property type="match status" value="1"/>
</dbReference>
<dbReference type="PANTHER" id="PTHR30471:SF3">
    <property type="entry name" value="UPF0758 PROTEIN YEES-RELATED"/>
    <property type="match status" value="1"/>
</dbReference>
<gene>
    <name evidence="8" type="primary">radC</name>
    <name evidence="8" type="ORF">E3202_01250</name>
</gene>
<organism evidence="8 9">
    <name type="scientific">Oecophyllibacter saccharovorans</name>
    <dbReference type="NCBI Taxonomy" id="2558360"/>
    <lineage>
        <taxon>Bacteria</taxon>
        <taxon>Pseudomonadati</taxon>
        <taxon>Pseudomonadota</taxon>
        <taxon>Alphaproteobacteria</taxon>
        <taxon>Acetobacterales</taxon>
        <taxon>Acetobacteraceae</taxon>
        <taxon>Oecophyllibacter</taxon>
    </lineage>
</organism>
<proteinExistence type="inferred from homology"/>
<dbReference type="InterPro" id="IPR037518">
    <property type="entry name" value="MPN"/>
</dbReference>
<evidence type="ECO:0000256" key="4">
    <source>
        <dbReference type="ARBA" id="ARBA00022833"/>
    </source>
</evidence>
<comment type="caution">
    <text evidence="8">The sequence shown here is derived from an EMBL/GenBank/DDBJ whole genome shotgun (WGS) entry which is preliminary data.</text>
</comment>
<keyword evidence="5" id="KW-0482">Metalloprotease</keyword>
<dbReference type="InterPro" id="IPR025657">
    <property type="entry name" value="RadC_JAB"/>
</dbReference>
<dbReference type="GO" id="GO:0046872">
    <property type="term" value="F:metal ion binding"/>
    <property type="evidence" value="ECO:0007669"/>
    <property type="project" value="UniProtKB-KW"/>
</dbReference>
<dbReference type="InterPro" id="IPR001405">
    <property type="entry name" value="UPF0758"/>
</dbReference>
<feature type="domain" description="MPN" evidence="7">
    <location>
        <begin position="92"/>
        <end position="214"/>
    </location>
</feature>
<dbReference type="AlphaFoldDB" id="A0A506UQM7"/>
<evidence type="ECO:0000256" key="1">
    <source>
        <dbReference type="ARBA" id="ARBA00022670"/>
    </source>
</evidence>
<evidence type="ECO:0000313" key="8">
    <source>
        <dbReference type="EMBL" id="TPW35624.1"/>
    </source>
</evidence>
<dbReference type="SUPFAM" id="SSF102712">
    <property type="entry name" value="JAB1/MPN domain"/>
    <property type="match status" value="1"/>
</dbReference>
<keyword evidence="1" id="KW-0645">Protease</keyword>
<protein>
    <submittedName>
        <fullName evidence="8">DNA repair protein RadC</fullName>
    </submittedName>
</protein>
<dbReference type="PROSITE" id="PS50249">
    <property type="entry name" value="MPN"/>
    <property type="match status" value="1"/>
</dbReference>
<keyword evidence="9" id="KW-1185">Reference proteome</keyword>
<dbReference type="GO" id="GO:0008237">
    <property type="term" value="F:metallopeptidase activity"/>
    <property type="evidence" value="ECO:0007669"/>
    <property type="project" value="UniProtKB-KW"/>
</dbReference>
<keyword evidence="2" id="KW-0479">Metal-binding</keyword>
<evidence type="ECO:0000256" key="2">
    <source>
        <dbReference type="ARBA" id="ARBA00022723"/>
    </source>
</evidence>
<evidence type="ECO:0000256" key="5">
    <source>
        <dbReference type="ARBA" id="ARBA00023049"/>
    </source>
</evidence>
<dbReference type="EMBL" id="SORZ01000001">
    <property type="protein sequence ID" value="TPW35624.1"/>
    <property type="molecule type" value="Genomic_DNA"/>
</dbReference>
<dbReference type="PROSITE" id="PS01302">
    <property type="entry name" value="UPF0758"/>
    <property type="match status" value="1"/>
</dbReference>
<dbReference type="Proteomes" id="UP000315037">
    <property type="component" value="Unassembled WGS sequence"/>
</dbReference>
<reference evidence="8 9" key="1">
    <citation type="submission" date="2019-03" db="EMBL/GenBank/DDBJ databases">
        <title>The complete genome sequence of Neokomagataea sp. Jb2 NBRC113641.</title>
        <authorList>
            <person name="Chua K.-O."/>
            <person name="Chan K.-G."/>
            <person name="See-Too W.-S."/>
        </authorList>
    </citation>
    <scope>NUCLEOTIDE SEQUENCE [LARGE SCALE GENOMIC DNA]</scope>
    <source>
        <strain evidence="8 9">Jb2</strain>
    </source>
</reference>
<evidence type="ECO:0000313" key="9">
    <source>
        <dbReference type="Proteomes" id="UP000315037"/>
    </source>
</evidence>
<name>A0A506UQM7_9PROT</name>
<dbReference type="CDD" id="cd08071">
    <property type="entry name" value="MPN_DUF2466"/>
    <property type="match status" value="1"/>
</dbReference>